<evidence type="ECO:0000313" key="1">
    <source>
        <dbReference type="EMBL" id="EMB20705.1"/>
    </source>
</evidence>
<organism evidence="1">
    <name type="scientific">Treponema denticola OTK</name>
    <dbReference type="NCBI Taxonomy" id="999434"/>
    <lineage>
        <taxon>Bacteria</taxon>
        <taxon>Pseudomonadati</taxon>
        <taxon>Spirochaetota</taxon>
        <taxon>Spirochaetia</taxon>
        <taxon>Spirochaetales</taxon>
        <taxon>Treponemataceae</taxon>
        <taxon>Treponema</taxon>
    </lineage>
</organism>
<dbReference type="Proteomes" id="UP000011701">
    <property type="component" value="Chromosome"/>
</dbReference>
<dbReference type="EMBL" id="AGDY01000009">
    <property type="protein sequence ID" value="EMB20705.1"/>
    <property type="molecule type" value="Genomic_DNA"/>
</dbReference>
<dbReference type="RefSeq" id="WP_002693215.1">
    <property type="nucleotide sequence ID" value="NZ_CM001797.1"/>
</dbReference>
<dbReference type="InterPro" id="IPR006944">
    <property type="entry name" value="Phage/GTA_portal"/>
</dbReference>
<dbReference type="Pfam" id="PF04860">
    <property type="entry name" value="Phage_portal"/>
    <property type="match status" value="1"/>
</dbReference>
<protein>
    <submittedName>
        <fullName evidence="1">HK97 family phage portal protein</fullName>
    </submittedName>
</protein>
<dbReference type="NCBIfam" id="TIGR01537">
    <property type="entry name" value="portal_HK97"/>
    <property type="match status" value="1"/>
</dbReference>
<comment type="caution">
    <text evidence="1">The sequence shown here is derived from an EMBL/GenBank/DDBJ whole genome shotgun (WGS) entry which is preliminary data.</text>
</comment>
<name>A0A0F6MNS2_TREDN</name>
<sequence>MNFLQKIFRNKNAKTAPKNIQDYASITNIFEREYETAFSCIDKIATSFASLSYGVYDKKTKQKIEHPLYEVLKEPNLDETHSLFFYLLIKDYYAGNVYLYKYTDENGKVISLFRLNPSAVIVTRNEFNQKTFSYYGQKYDSNKILHIPSRFGYDGKIGKSIFSECKKTFETSSNLNSYTANTFDNSLGKRLVIDLSESYPNANDEEQQKIRNKYLSFYGGVENAGKPIVKTGKIKFETIDTGISDNRQAQLTENRQFQLEAIAQIFNIPIEYLTGKGITDLEVITTLFMTQAIQPLVDVFQEAFNKLFSFSEREKYYVEFNYNSILKTSLSSKIDAYTKQFMNGILTLNEIRQKENLPPLEAGNTPFVPANLMPLTKENIEAYMAKSKIEIENAELAKTEIGKGSDKT</sequence>
<dbReference type="AlphaFoldDB" id="A0A0F6MNS2"/>
<reference evidence="1" key="1">
    <citation type="submission" date="2012-01" db="EMBL/GenBank/DDBJ databases">
        <title>The Genome Sequence of Treponema denticola OTK.</title>
        <authorList>
            <consortium name="The Broad Institute Genome Sequencing Platform"/>
            <person name="Earl A."/>
            <person name="Ward D."/>
            <person name="Feldgarden M."/>
            <person name="Gevers D."/>
            <person name="Blanton J.M."/>
            <person name="Fenno C.J."/>
            <person name="Baranova O.V."/>
            <person name="Mathney J."/>
            <person name="Dewhirst F.E."/>
            <person name="Izard J."/>
            <person name="Young S.K."/>
            <person name="Zeng Q."/>
            <person name="Gargeya S."/>
            <person name="Fitzgerald M."/>
            <person name="Haas B."/>
            <person name="Abouelleil A."/>
            <person name="Alvarado L."/>
            <person name="Arachchi H.M."/>
            <person name="Berlin A."/>
            <person name="Chapman S.B."/>
            <person name="Gearin G."/>
            <person name="Goldberg J."/>
            <person name="Griggs A."/>
            <person name="Gujja S."/>
            <person name="Hansen M."/>
            <person name="Heiman D."/>
            <person name="Howarth C."/>
            <person name="Larimer J."/>
            <person name="Lui A."/>
            <person name="MacDonald P.J.P."/>
            <person name="McCowen C."/>
            <person name="Montmayeur A."/>
            <person name="Murphy C."/>
            <person name="Neiman D."/>
            <person name="Pearson M."/>
            <person name="Priest M."/>
            <person name="Roberts A."/>
            <person name="Saif S."/>
            <person name="Shea T."/>
            <person name="Sisk P."/>
            <person name="Stolte C."/>
            <person name="Sykes S."/>
            <person name="Wortman J."/>
            <person name="Nusbaum C."/>
            <person name="Birren B."/>
        </authorList>
    </citation>
    <scope>NUCLEOTIDE SEQUENCE [LARGE SCALE GENOMIC DNA]</scope>
    <source>
        <strain evidence="1">OTK</strain>
    </source>
</reference>
<dbReference type="InterPro" id="IPR006427">
    <property type="entry name" value="Portal_HK97"/>
</dbReference>
<proteinExistence type="predicted"/>
<dbReference type="PATRIC" id="fig|999434.4.peg.2254"/>
<accession>A0A0F6MNS2</accession>
<gene>
    <name evidence="1" type="ORF">HMPREF9723_02165</name>
</gene>
<dbReference type="HOGENOM" id="CLU_642414_0_0_12"/>